<dbReference type="Pfam" id="PF00593">
    <property type="entry name" value="TonB_dep_Rec_b-barrel"/>
    <property type="match status" value="1"/>
</dbReference>
<keyword evidence="5" id="KW-0732">Signal</keyword>
<dbReference type="Proteomes" id="UP000198644">
    <property type="component" value="Unassembled WGS sequence"/>
</dbReference>
<evidence type="ECO:0000256" key="6">
    <source>
        <dbReference type="ARBA" id="ARBA00023077"/>
    </source>
</evidence>
<dbReference type="STRING" id="650891.SAMN05216203_3123"/>
<dbReference type="InterPro" id="IPR010917">
    <property type="entry name" value="TonB_rcpt_CS"/>
</dbReference>
<evidence type="ECO:0000256" key="11">
    <source>
        <dbReference type="RuleBase" id="RU003357"/>
    </source>
</evidence>
<evidence type="ECO:0000259" key="12">
    <source>
        <dbReference type="Pfam" id="PF00593"/>
    </source>
</evidence>
<comment type="similarity">
    <text evidence="9 11">Belongs to the TonB-dependent receptor family.</text>
</comment>
<dbReference type="InterPro" id="IPR000531">
    <property type="entry name" value="Beta-barrel_TonB"/>
</dbReference>
<dbReference type="GO" id="GO:0009279">
    <property type="term" value="C:cell outer membrane"/>
    <property type="evidence" value="ECO:0007669"/>
    <property type="project" value="UniProtKB-SubCell"/>
</dbReference>
<dbReference type="PANTHER" id="PTHR30069:SF28">
    <property type="entry name" value="TONB-DEPENDENT RECEPTOR YNCD-RELATED"/>
    <property type="match status" value="1"/>
</dbReference>
<protein>
    <submittedName>
        <fullName evidence="14">Iron complex outermembrane recepter protein</fullName>
    </submittedName>
</protein>
<keyword evidence="2 9" id="KW-0813">Transport</keyword>
<evidence type="ECO:0000256" key="9">
    <source>
        <dbReference type="PROSITE-ProRule" id="PRU01360"/>
    </source>
</evidence>
<accession>A0A1I6JPJ3</accession>
<dbReference type="InterPro" id="IPR036942">
    <property type="entry name" value="Beta-barrel_TonB_sf"/>
</dbReference>
<evidence type="ECO:0000256" key="2">
    <source>
        <dbReference type="ARBA" id="ARBA00022448"/>
    </source>
</evidence>
<keyword evidence="4 9" id="KW-0812">Transmembrane</keyword>
<sequence>MKALWMEEVMGTRKRPGLNPAALLPLVFAGAVNAQEEGRETLDTLPDITVSAPRLERDIYATPAAVSTLNQREIRRGEQGVRLDESLETVPGLYIQNRNNFAQGQRISIRGFGARAPFGIRGLHIRVDGIPYTLPDGQAQIDSVDLAGARQIEVIRGPSSVLYGNAAGGVIDITTTDGRYIRQSPVIGLQAGSHGLRQVNLQAGGEQGDWHYYASGTALHSDGYRDQSEVEKYLLNSKLGYRLDNDRSVSVLLNLLDTPKAEDPGGLTREAAEEDPSQAWRFSRLLDAGQSVEQQLVGAHYRDGDFAAGAVDVRAFYSWRDFEQQLPFPGPSLINYQRDYFGGGLEYSRDTELAGRPLTWVTGLDLGWQQDDRGRRSVDADGNITGVTADEYQQAQSTGVFLQGEWLLTNAVALSGGVRHDRVALEIDDDFLADGSEDNGERTFREWSGSIGLSFRYRPSHQLYATVGNAFETPTFTEFARPDGGGGFNPNLEPQQAWNYEVGARGLFDNGVEYELALFSANVEDELVPFENSDGRTFFENAGRTSRDGIEAGIRWPFHSAWTATSSVTWARYRFDRFEEEGDDLSGNELPGLPGVLWHGGLAWQGLGGRFAEVGAHYEGDFYADNANTESVDSHWRFDFKVGDSWRLGGDNSLDLYAGVRNLLDEEYFENVRVNANFDRYYEPAAGRTFYAGIELGF</sequence>
<evidence type="ECO:0000256" key="10">
    <source>
        <dbReference type="PROSITE-ProRule" id="PRU10144"/>
    </source>
</evidence>
<evidence type="ECO:0000259" key="13">
    <source>
        <dbReference type="Pfam" id="PF07715"/>
    </source>
</evidence>
<feature type="short sequence motif" description="TonB C-terminal box" evidence="10">
    <location>
        <begin position="681"/>
        <end position="698"/>
    </location>
</feature>
<evidence type="ECO:0000313" key="14">
    <source>
        <dbReference type="EMBL" id="SFR80877.1"/>
    </source>
</evidence>
<keyword evidence="6 11" id="KW-0798">TonB box</keyword>
<evidence type="ECO:0000256" key="4">
    <source>
        <dbReference type="ARBA" id="ARBA00022692"/>
    </source>
</evidence>
<evidence type="ECO:0000256" key="1">
    <source>
        <dbReference type="ARBA" id="ARBA00004571"/>
    </source>
</evidence>
<dbReference type="EMBL" id="FOYW01000003">
    <property type="protein sequence ID" value="SFR80877.1"/>
    <property type="molecule type" value="Genomic_DNA"/>
</dbReference>
<dbReference type="SUPFAM" id="SSF56935">
    <property type="entry name" value="Porins"/>
    <property type="match status" value="1"/>
</dbReference>
<evidence type="ECO:0000256" key="5">
    <source>
        <dbReference type="ARBA" id="ARBA00022729"/>
    </source>
</evidence>
<proteinExistence type="inferred from homology"/>
<name>A0A1I6JPJ3_9GAMM</name>
<dbReference type="Gene3D" id="2.170.130.10">
    <property type="entry name" value="TonB-dependent receptor, plug domain"/>
    <property type="match status" value="1"/>
</dbReference>
<dbReference type="PANTHER" id="PTHR30069">
    <property type="entry name" value="TONB-DEPENDENT OUTER MEMBRANE RECEPTOR"/>
    <property type="match status" value="1"/>
</dbReference>
<dbReference type="InterPro" id="IPR039426">
    <property type="entry name" value="TonB-dep_rcpt-like"/>
</dbReference>
<dbReference type="GO" id="GO:0044718">
    <property type="term" value="P:siderophore transmembrane transport"/>
    <property type="evidence" value="ECO:0007669"/>
    <property type="project" value="TreeGrafter"/>
</dbReference>
<dbReference type="InterPro" id="IPR037066">
    <property type="entry name" value="Plug_dom_sf"/>
</dbReference>
<evidence type="ECO:0000256" key="7">
    <source>
        <dbReference type="ARBA" id="ARBA00023136"/>
    </source>
</evidence>
<comment type="subcellular location">
    <subcellularLocation>
        <location evidence="1 9">Cell outer membrane</location>
        <topology evidence="1 9">Multi-pass membrane protein</topology>
    </subcellularLocation>
</comment>
<reference evidence="14 15" key="1">
    <citation type="submission" date="2016-10" db="EMBL/GenBank/DDBJ databases">
        <authorList>
            <person name="de Groot N.N."/>
        </authorList>
    </citation>
    <scope>NUCLEOTIDE SEQUENCE [LARGE SCALE GENOMIC DNA]</scope>
    <source>
        <strain evidence="14 15">CGMCC 1.9167</strain>
    </source>
</reference>
<feature type="domain" description="TonB-dependent receptor plug" evidence="13">
    <location>
        <begin position="60"/>
        <end position="170"/>
    </location>
</feature>
<dbReference type="Pfam" id="PF07715">
    <property type="entry name" value="Plug"/>
    <property type="match status" value="1"/>
</dbReference>
<keyword evidence="3 9" id="KW-1134">Transmembrane beta strand</keyword>
<evidence type="ECO:0000313" key="15">
    <source>
        <dbReference type="Proteomes" id="UP000198644"/>
    </source>
</evidence>
<dbReference type="PROSITE" id="PS01156">
    <property type="entry name" value="TONB_DEPENDENT_REC_2"/>
    <property type="match status" value="1"/>
</dbReference>
<dbReference type="CDD" id="cd01347">
    <property type="entry name" value="ligand_gated_channel"/>
    <property type="match status" value="1"/>
</dbReference>
<evidence type="ECO:0000256" key="3">
    <source>
        <dbReference type="ARBA" id="ARBA00022452"/>
    </source>
</evidence>
<dbReference type="InterPro" id="IPR012910">
    <property type="entry name" value="Plug_dom"/>
</dbReference>
<dbReference type="AlphaFoldDB" id="A0A1I6JPJ3"/>
<gene>
    <name evidence="14" type="ORF">SAMN05216203_3123</name>
</gene>
<dbReference type="Gene3D" id="2.40.170.20">
    <property type="entry name" value="TonB-dependent receptor, beta-barrel domain"/>
    <property type="match status" value="1"/>
</dbReference>
<keyword evidence="7 9" id="KW-0472">Membrane</keyword>
<feature type="domain" description="TonB-dependent receptor-like beta-barrel" evidence="12">
    <location>
        <begin position="246"/>
        <end position="663"/>
    </location>
</feature>
<organism evidence="14 15">
    <name type="scientific">Marinobacter daqiaonensis</name>
    <dbReference type="NCBI Taxonomy" id="650891"/>
    <lineage>
        <taxon>Bacteria</taxon>
        <taxon>Pseudomonadati</taxon>
        <taxon>Pseudomonadota</taxon>
        <taxon>Gammaproteobacteria</taxon>
        <taxon>Pseudomonadales</taxon>
        <taxon>Marinobacteraceae</taxon>
        <taxon>Marinobacter</taxon>
    </lineage>
</organism>
<keyword evidence="8 9" id="KW-0998">Cell outer membrane</keyword>
<evidence type="ECO:0000256" key="8">
    <source>
        <dbReference type="ARBA" id="ARBA00023237"/>
    </source>
</evidence>
<dbReference type="PROSITE" id="PS52016">
    <property type="entry name" value="TONB_DEPENDENT_REC_3"/>
    <property type="match status" value="1"/>
</dbReference>
<keyword evidence="15" id="KW-1185">Reference proteome</keyword>
<dbReference type="GO" id="GO:0015344">
    <property type="term" value="F:siderophore uptake transmembrane transporter activity"/>
    <property type="evidence" value="ECO:0007669"/>
    <property type="project" value="TreeGrafter"/>
</dbReference>